<dbReference type="RefSeq" id="WP_142895291.1">
    <property type="nucleotide sequence ID" value="NZ_ML660053.1"/>
</dbReference>
<proteinExistence type="predicted"/>
<comment type="caution">
    <text evidence="1">The sequence shown here is derived from an EMBL/GenBank/DDBJ whole genome shotgun (WGS) entry which is preliminary data.</text>
</comment>
<dbReference type="AlphaFoldDB" id="A0A545TWR7"/>
<evidence type="ECO:0000313" key="1">
    <source>
        <dbReference type="EMBL" id="TQV81660.1"/>
    </source>
</evidence>
<evidence type="ECO:0000313" key="2">
    <source>
        <dbReference type="Proteomes" id="UP000315252"/>
    </source>
</evidence>
<reference evidence="1 2" key="1">
    <citation type="submission" date="2019-06" db="EMBL/GenBank/DDBJ databases">
        <title>Whole genome sequence for Rhodospirillaceae sp. R148.</title>
        <authorList>
            <person name="Wang G."/>
        </authorList>
    </citation>
    <scope>NUCLEOTIDE SEQUENCE [LARGE SCALE GENOMIC DNA]</scope>
    <source>
        <strain evidence="1 2">R148</strain>
    </source>
</reference>
<dbReference type="OrthoDB" id="4014363at2"/>
<sequence length="361" mass="39945">MSVSGYFSKDYGQARERFIEASSQADATLSSYQCPSKGPDGETLTTDVAWHGDQDAERVLVTISATHGAEGFCGSGVQTGWLESGLYRDLPEGLALMQIHAINPHGFAWLRRVTEDNIDLNRNFVDHGGSYPQNSAYDELADVICPPTWDDATIAETYKTLRSYADNHGEKALQAAISGGQYSHADGLFFGGNQITWSHETLMKIFTDKLSNAQKVAVVDYHTGLGPRGHGERICCHKPESQDLRRATDWYKDDITSPYLGTSSSVELHGVNVFGMEDNLKHADLTVIALEYGTQSSQEVNQALRADNWLHLYGDLNSAKGRGIKRQIRDAFYQDADDWKSDIWNRAVETQRLALEGLSGT</sequence>
<keyword evidence="2" id="KW-1185">Reference proteome</keyword>
<gene>
    <name evidence="1" type="ORF">FKG95_05265</name>
</gene>
<protein>
    <submittedName>
        <fullName evidence="1">DUF2817 domain-containing protein</fullName>
    </submittedName>
</protein>
<dbReference type="CDD" id="cd06233">
    <property type="entry name" value="M14-like"/>
    <property type="match status" value="1"/>
</dbReference>
<dbReference type="Pfam" id="PF10994">
    <property type="entry name" value="DUF2817"/>
    <property type="match status" value="1"/>
</dbReference>
<dbReference type="EMBL" id="VHSH01000002">
    <property type="protein sequence ID" value="TQV81660.1"/>
    <property type="molecule type" value="Genomic_DNA"/>
</dbReference>
<organism evidence="1 2">
    <name type="scientific">Denitrobaculum tricleocarpae</name>
    <dbReference type="NCBI Taxonomy" id="2591009"/>
    <lineage>
        <taxon>Bacteria</taxon>
        <taxon>Pseudomonadati</taxon>
        <taxon>Pseudomonadota</taxon>
        <taxon>Alphaproteobacteria</taxon>
        <taxon>Rhodospirillales</taxon>
        <taxon>Rhodospirillaceae</taxon>
        <taxon>Denitrobaculum</taxon>
    </lineage>
</organism>
<accession>A0A545TWR7</accession>
<name>A0A545TWR7_9PROT</name>
<dbReference type="InterPro" id="IPR021259">
    <property type="entry name" value="DUF2817"/>
</dbReference>
<dbReference type="Gene3D" id="3.40.630.10">
    <property type="entry name" value="Zn peptidases"/>
    <property type="match status" value="1"/>
</dbReference>
<dbReference type="SUPFAM" id="SSF53187">
    <property type="entry name" value="Zn-dependent exopeptidases"/>
    <property type="match status" value="1"/>
</dbReference>
<dbReference type="Proteomes" id="UP000315252">
    <property type="component" value="Unassembled WGS sequence"/>
</dbReference>